<dbReference type="SMART" id="SM01134">
    <property type="entry name" value="DeoRC"/>
    <property type="match status" value="1"/>
</dbReference>
<dbReference type="InterPro" id="IPR018356">
    <property type="entry name" value="Tscrpt_reg_HTH_DeoR_CS"/>
</dbReference>
<dbReference type="InterPro" id="IPR050313">
    <property type="entry name" value="Carb_Metab_HTH_regulators"/>
</dbReference>
<protein>
    <submittedName>
        <fullName evidence="5">DeoR family transcriptional regulator</fullName>
    </submittedName>
</protein>
<name>A0A154LBK4_9PROT</name>
<dbReference type="GO" id="GO:0003677">
    <property type="term" value="F:DNA binding"/>
    <property type="evidence" value="ECO:0007669"/>
    <property type="project" value="UniProtKB-KW"/>
</dbReference>
<accession>A0A154LBK4</accession>
<dbReference type="InterPro" id="IPR014036">
    <property type="entry name" value="DeoR-like_C"/>
</dbReference>
<keyword evidence="1" id="KW-0805">Transcription regulation</keyword>
<dbReference type="PROSITE" id="PS51000">
    <property type="entry name" value="HTH_DEOR_2"/>
    <property type="match status" value="1"/>
</dbReference>
<gene>
    <name evidence="5" type="ORF">AUP42_09890</name>
</gene>
<dbReference type="Gene3D" id="3.40.50.1360">
    <property type="match status" value="1"/>
</dbReference>
<feature type="domain" description="HTH deoR-type" evidence="4">
    <location>
        <begin position="5"/>
        <end position="57"/>
    </location>
</feature>
<organism evidence="5 6">
    <name type="scientific">Thalassospira lucentensis</name>
    <dbReference type="NCBI Taxonomy" id="168935"/>
    <lineage>
        <taxon>Bacteria</taxon>
        <taxon>Pseudomonadati</taxon>
        <taxon>Pseudomonadota</taxon>
        <taxon>Alphaproteobacteria</taxon>
        <taxon>Rhodospirillales</taxon>
        <taxon>Thalassospiraceae</taxon>
        <taxon>Thalassospira</taxon>
    </lineage>
</organism>
<keyword evidence="2" id="KW-0238">DNA-binding</keyword>
<dbReference type="OrthoDB" id="5685843at2"/>
<evidence type="ECO:0000313" key="6">
    <source>
        <dbReference type="Proteomes" id="UP000076335"/>
    </source>
</evidence>
<dbReference type="InterPro" id="IPR037171">
    <property type="entry name" value="NagB/RpiA_transferase-like"/>
</dbReference>
<sequence length="252" mass="27173">MSTKSLDRIETLTRSLEVSNVIRLKDAADLLGVSEMTVRRDVAACDNIFTYMGGYITLKSPAAGGLGYIMDRERGSHTDLKRAACHIAARYVKPGDTIFLDCGTTIPYLANAIPENRDITAICYSINVAEILCKKPGIRVIMLGGMYHASSASFADSNSVNAILNLNINTAFMSAGGVNISRGVSCSNPHEVDIKQAVLQTAANKILVVDSTKFNVIKPMLFAKLEQFDMICSDPQCDPELAAKTGCALITQ</sequence>
<comment type="caution">
    <text evidence="5">The sequence shown here is derived from an EMBL/GenBank/DDBJ whole genome shotgun (WGS) entry which is preliminary data.</text>
</comment>
<dbReference type="AlphaFoldDB" id="A0A154LBK4"/>
<dbReference type="Pfam" id="PF08220">
    <property type="entry name" value="HTH_DeoR"/>
    <property type="match status" value="1"/>
</dbReference>
<dbReference type="RefSeq" id="WP_062948297.1">
    <property type="nucleotide sequence ID" value="NZ_LPVY01000002.1"/>
</dbReference>
<evidence type="ECO:0000256" key="3">
    <source>
        <dbReference type="ARBA" id="ARBA00023163"/>
    </source>
</evidence>
<evidence type="ECO:0000256" key="2">
    <source>
        <dbReference type="ARBA" id="ARBA00023125"/>
    </source>
</evidence>
<reference evidence="5 6" key="1">
    <citation type="submission" date="2015-12" db="EMBL/GenBank/DDBJ databases">
        <title>Genome sequence of Thalassospira lucentensis MCCC 1A02072.</title>
        <authorList>
            <person name="Lu L."/>
            <person name="Lai Q."/>
            <person name="Shao Z."/>
            <person name="Qian P."/>
        </authorList>
    </citation>
    <scope>NUCLEOTIDE SEQUENCE [LARGE SCALE GENOMIC DNA]</scope>
    <source>
        <strain evidence="5 6">MCCC 1A02072</strain>
    </source>
</reference>
<dbReference type="SUPFAM" id="SSF100950">
    <property type="entry name" value="NagB/RpiA/CoA transferase-like"/>
    <property type="match status" value="1"/>
</dbReference>
<evidence type="ECO:0000256" key="1">
    <source>
        <dbReference type="ARBA" id="ARBA00023015"/>
    </source>
</evidence>
<dbReference type="EMBL" id="LPVY01000002">
    <property type="protein sequence ID" value="KZB69185.1"/>
    <property type="molecule type" value="Genomic_DNA"/>
</dbReference>
<dbReference type="InterPro" id="IPR001034">
    <property type="entry name" value="DeoR_HTH"/>
</dbReference>
<dbReference type="Pfam" id="PF00455">
    <property type="entry name" value="DeoRC"/>
    <property type="match status" value="1"/>
</dbReference>
<dbReference type="PROSITE" id="PS00894">
    <property type="entry name" value="HTH_DEOR_1"/>
    <property type="match status" value="1"/>
</dbReference>
<keyword evidence="3" id="KW-0804">Transcription</keyword>
<dbReference type="SMART" id="SM00420">
    <property type="entry name" value="HTH_DEOR"/>
    <property type="match status" value="1"/>
</dbReference>
<proteinExistence type="predicted"/>
<dbReference type="GO" id="GO:0003700">
    <property type="term" value="F:DNA-binding transcription factor activity"/>
    <property type="evidence" value="ECO:0007669"/>
    <property type="project" value="InterPro"/>
</dbReference>
<evidence type="ECO:0000313" key="5">
    <source>
        <dbReference type="EMBL" id="KZB69185.1"/>
    </source>
</evidence>
<dbReference type="PANTHER" id="PTHR30363">
    <property type="entry name" value="HTH-TYPE TRANSCRIPTIONAL REGULATOR SRLR-RELATED"/>
    <property type="match status" value="1"/>
</dbReference>
<dbReference type="Proteomes" id="UP000076335">
    <property type="component" value="Unassembled WGS sequence"/>
</dbReference>
<evidence type="ECO:0000259" key="4">
    <source>
        <dbReference type="PROSITE" id="PS51000"/>
    </source>
</evidence>
<dbReference type="PANTHER" id="PTHR30363:SF8">
    <property type="entry name" value="DEOXYRIBOSE OPERON REPRESSOR"/>
    <property type="match status" value="1"/>
</dbReference>